<dbReference type="Pfam" id="PF00005">
    <property type="entry name" value="ABC_tran"/>
    <property type="match status" value="1"/>
</dbReference>
<gene>
    <name evidence="10" type="ORF">JQX11_01450</name>
</gene>
<dbReference type="PANTHER" id="PTHR24221:SF646">
    <property type="entry name" value="HAEMOLYSIN SECRETION ATP-BINDING PROTEIN"/>
    <property type="match status" value="1"/>
</dbReference>
<evidence type="ECO:0000256" key="5">
    <source>
        <dbReference type="ARBA" id="ARBA00022989"/>
    </source>
</evidence>
<evidence type="ECO:0000256" key="4">
    <source>
        <dbReference type="ARBA" id="ARBA00022840"/>
    </source>
</evidence>
<sequence length="630" mass="66307">MLSAGWALWRTSLRQDRRKALTALVLVVAGAVAWPLVAVLLRVLFDAVTAGRPVAASLAGVGVAVGLIAGLTLGHFAHIAYFELAELDVLHVHQELMDATNGTPGMAHFERSEFADKITVLEEDVEQLRVGLQAVLTGVGLAVAMTLTTVLLAVLHPLLLLLPLAAVPPLLAGRWAERIVNRAREAGAESTRRASGLFGLATDAAAGKELRVFGLTGEVRRRHRGHWQDATRRLWRAQLVASLVRMTGQLAFAAGYVLAVLLILRDAVAGRRGVGDVVLVVTIAAQVNQQVAAAVGVLQDLQRLRSVYRRLDEVHDLVRAADRHPTPADPTPGHTAVGPTIGVGPAIALGSDAGVGSTAAFGSVAAGAPPARLREGIRLAGVTLRYPGGAEPVVTGLDLHLPAGATVAVVGENGAGKTTVVKLLCGLLTPTSGRILVDGVELAALSMPGWRERIAAGFQDFVRFELPARQAVGVGDLPRRDDDQAVRTALGRAGADDLVGQLDEGLDTPLGRSHTDGAELSGGQWQKLALGRAFMRDDPLLVVLDEPTAALDAEAEYALFARYREQAREVAARTGAVSVFVSHRFSTVQLADLIVVLADGGVAEAGSHADLLAAGGRYAEMFEIQARAYR</sequence>
<keyword evidence="11" id="KW-1185">Reference proteome</keyword>
<feature type="transmembrane region" description="Helical" evidence="7">
    <location>
        <begin position="21"/>
        <end position="45"/>
    </location>
</feature>
<dbReference type="InterPro" id="IPR003593">
    <property type="entry name" value="AAA+_ATPase"/>
</dbReference>
<evidence type="ECO:0000259" key="8">
    <source>
        <dbReference type="PROSITE" id="PS50893"/>
    </source>
</evidence>
<name>A0ABS2IL00_9ACTN</name>
<dbReference type="SMART" id="SM00382">
    <property type="entry name" value="AAA"/>
    <property type="match status" value="1"/>
</dbReference>
<feature type="domain" description="ABC transporter" evidence="8">
    <location>
        <begin position="377"/>
        <end position="624"/>
    </location>
</feature>
<feature type="transmembrane region" description="Helical" evidence="7">
    <location>
        <begin position="130"/>
        <end position="152"/>
    </location>
</feature>
<keyword evidence="6 7" id="KW-0472">Membrane</keyword>
<accession>A0ABS2IL00</accession>
<comment type="subcellular location">
    <subcellularLocation>
        <location evidence="1">Cell membrane</location>
        <topology evidence="1">Multi-pass membrane protein</topology>
    </subcellularLocation>
</comment>
<dbReference type="PROSITE" id="PS50893">
    <property type="entry name" value="ABC_TRANSPORTER_2"/>
    <property type="match status" value="1"/>
</dbReference>
<evidence type="ECO:0000256" key="2">
    <source>
        <dbReference type="ARBA" id="ARBA00022692"/>
    </source>
</evidence>
<evidence type="ECO:0000256" key="3">
    <source>
        <dbReference type="ARBA" id="ARBA00022741"/>
    </source>
</evidence>
<organism evidence="10 11">
    <name type="scientific">Micromonospora humida</name>
    <dbReference type="NCBI Taxonomy" id="2809018"/>
    <lineage>
        <taxon>Bacteria</taxon>
        <taxon>Bacillati</taxon>
        <taxon>Actinomycetota</taxon>
        <taxon>Actinomycetes</taxon>
        <taxon>Micromonosporales</taxon>
        <taxon>Micromonosporaceae</taxon>
        <taxon>Micromonospora</taxon>
    </lineage>
</organism>
<dbReference type="GO" id="GO:0005524">
    <property type="term" value="F:ATP binding"/>
    <property type="evidence" value="ECO:0007669"/>
    <property type="project" value="UniProtKB-KW"/>
</dbReference>
<protein>
    <submittedName>
        <fullName evidence="10">ABC transporter ATP-binding protein</fullName>
    </submittedName>
</protein>
<dbReference type="SUPFAM" id="SSF52540">
    <property type="entry name" value="P-loop containing nucleoside triphosphate hydrolases"/>
    <property type="match status" value="1"/>
</dbReference>
<proteinExistence type="predicted"/>
<dbReference type="InterPro" id="IPR036640">
    <property type="entry name" value="ABC1_TM_sf"/>
</dbReference>
<evidence type="ECO:0000313" key="10">
    <source>
        <dbReference type="EMBL" id="MBM7075022.1"/>
    </source>
</evidence>
<comment type="caution">
    <text evidence="10">The sequence shown here is derived from an EMBL/GenBank/DDBJ whole genome shotgun (WGS) entry which is preliminary data.</text>
</comment>
<dbReference type="PANTHER" id="PTHR24221">
    <property type="entry name" value="ATP-BINDING CASSETTE SUB-FAMILY B"/>
    <property type="match status" value="1"/>
</dbReference>
<dbReference type="PROSITE" id="PS50929">
    <property type="entry name" value="ABC_TM1F"/>
    <property type="match status" value="1"/>
</dbReference>
<dbReference type="Gene3D" id="1.20.1560.10">
    <property type="entry name" value="ABC transporter type 1, transmembrane domain"/>
    <property type="match status" value="1"/>
</dbReference>
<dbReference type="InterPro" id="IPR003439">
    <property type="entry name" value="ABC_transporter-like_ATP-bd"/>
</dbReference>
<dbReference type="EMBL" id="JAFEUC010000001">
    <property type="protein sequence ID" value="MBM7075022.1"/>
    <property type="molecule type" value="Genomic_DNA"/>
</dbReference>
<feature type="transmembrane region" description="Helical" evidence="7">
    <location>
        <begin position="242"/>
        <end position="264"/>
    </location>
</feature>
<dbReference type="Proteomes" id="UP001518872">
    <property type="component" value="Unassembled WGS sequence"/>
</dbReference>
<evidence type="ECO:0000259" key="9">
    <source>
        <dbReference type="PROSITE" id="PS50929"/>
    </source>
</evidence>
<dbReference type="PROSITE" id="PS00211">
    <property type="entry name" value="ABC_TRANSPORTER_1"/>
    <property type="match status" value="1"/>
</dbReference>
<dbReference type="SUPFAM" id="SSF90123">
    <property type="entry name" value="ABC transporter transmembrane region"/>
    <property type="match status" value="1"/>
</dbReference>
<keyword evidence="4 10" id="KW-0067">ATP-binding</keyword>
<evidence type="ECO:0000313" key="11">
    <source>
        <dbReference type="Proteomes" id="UP001518872"/>
    </source>
</evidence>
<evidence type="ECO:0000256" key="1">
    <source>
        <dbReference type="ARBA" id="ARBA00004651"/>
    </source>
</evidence>
<keyword evidence="2 7" id="KW-0812">Transmembrane</keyword>
<feature type="transmembrane region" description="Helical" evidence="7">
    <location>
        <begin position="57"/>
        <end position="77"/>
    </location>
</feature>
<dbReference type="Gene3D" id="3.40.50.300">
    <property type="entry name" value="P-loop containing nucleotide triphosphate hydrolases"/>
    <property type="match status" value="1"/>
</dbReference>
<dbReference type="Pfam" id="PF00664">
    <property type="entry name" value="ABC_membrane"/>
    <property type="match status" value="1"/>
</dbReference>
<evidence type="ECO:0000256" key="7">
    <source>
        <dbReference type="SAM" id="Phobius"/>
    </source>
</evidence>
<keyword evidence="3" id="KW-0547">Nucleotide-binding</keyword>
<dbReference type="InterPro" id="IPR017871">
    <property type="entry name" value="ABC_transporter-like_CS"/>
</dbReference>
<dbReference type="InterPro" id="IPR039421">
    <property type="entry name" value="Type_1_exporter"/>
</dbReference>
<dbReference type="InterPro" id="IPR027417">
    <property type="entry name" value="P-loop_NTPase"/>
</dbReference>
<dbReference type="InterPro" id="IPR011527">
    <property type="entry name" value="ABC1_TM_dom"/>
</dbReference>
<evidence type="ECO:0000256" key="6">
    <source>
        <dbReference type="ARBA" id="ARBA00023136"/>
    </source>
</evidence>
<keyword evidence="5 7" id="KW-1133">Transmembrane helix</keyword>
<feature type="domain" description="ABC transmembrane type-1" evidence="9">
    <location>
        <begin position="21"/>
        <end position="303"/>
    </location>
</feature>
<reference evidence="10 11" key="1">
    <citation type="submission" date="2021-02" db="EMBL/GenBank/DDBJ databases">
        <authorList>
            <person name="Ra J.-S."/>
        </authorList>
    </citation>
    <scope>NUCLEOTIDE SEQUENCE [LARGE SCALE GENOMIC DNA]</scope>
    <source>
        <strain evidence="10 11">MMS20-R1-14</strain>
    </source>
</reference>